<feature type="transmembrane region" description="Helical" evidence="9">
    <location>
        <begin position="182"/>
        <end position="208"/>
    </location>
</feature>
<evidence type="ECO:0000256" key="5">
    <source>
        <dbReference type="ARBA" id="ARBA00023136"/>
    </source>
</evidence>
<evidence type="ECO:0000313" key="12">
    <source>
        <dbReference type="Proteomes" id="UP000018467"/>
    </source>
</evidence>
<dbReference type="InParanoid" id="W5L6L9"/>
<feature type="transmembrane region" description="Helical" evidence="9">
    <location>
        <begin position="228"/>
        <end position="250"/>
    </location>
</feature>
<feature type="transmembrane region" description="Helical" evidence="9">
    <location>
        <begin position="21"/>
        <end position="44"/>
    </location>
</feature>
<dbReference type="PRINTS" id="PR00237">
    <property type="entry name" value="GPCRRHODOPSN"/>
</dbReference>
<dbReference type="PANTHER" id="PTHR46048:SF10">
    <property type="entry name" value="HYDROXYCARBOXYLIC ACID RECEPTOR 1-4-RELATED"/>
    <property type="match status" value="1"/>
</dbReference>
<evidence type="ECO:0000313" key="11">
    <source>
        <dbReference type="Ensembl" id="ENSAMXP00000015481.2"/>
    </source>
</evidence>
<evidence type="ECO:0000256" key="3">
    <source>
        <dbReference type="ARBA" id="ARBA00022989"/>
    </source>
</evidence>
<dbReference type="GO" id="GO:0005886">
    <property type="term" value="C:plasma membrane"/>
    <property type="evidence" value="ECO:0007669"/>
    <property type="project" value="TreeGrafter"/>
</dbReference>
<keyword evidence="6 8" id="KW-0675">Receptor</keyword>
<feature type="transmembrane region" description="Helical" evidence="9">
    <location>
        <begin position="96"/>
        <end position="115"/>
    </location>
</feature>
<keyword evidence="3 9" id="KW-1133">Transmembrane helix</keyword>
<dbReference type="Pfam" id="PF00001">
    <property type="entry name" value="7tm_1"/>
    <property type="match status" value="1"/>
</dbReference>
<dbReference type="AlphaFoldDB" id="W5L6L9"/>
<feature type="transmembrane region" description="Helical" evidence="9">
    <location>
        <begin position="136"/>
        <end position="162"/>
    </location>
</feature>
<keyword evidence="7 8" id="KW-0807">Transducer</keyword>
<reference evidence="12" key="2">
    <citation type="journal article" date="2014" name="Nat. Commun.">
        <title>The cavefish genome reveals candidate genes for eye loss.</title>
        <authorList>
            <person name="McGaugh S.E."/>
            <person name="Gross J.B."/>
            <person name="Aken B."/>
            <person name="Blin M."/>
            <person name="Borowsky R."/>
            <person name="Chalopin D."/>
            <person name="Hinaux H."/>
            <person name="Jeffery W.R."/>
            <person name="Keene A."/>
            <person name="Ma L."/>
            <person name="Minx P."/>
            <person name="Murphy D."/>
            <person name="O'Quin K.E."/>
            <person name="Retaux S."/>
            <person name="Rohner N."/>
            <person name="Searle S.M."/>
            <person name="Stahl B.A."/>
            <person name="Tabin C."/>
            <person name="Volff J.N."/>
            <person name="Yoshizawa M."/>
            <person name="Warren W.C."/>
        </authorList>
    </citation>
    <scope>NUCLEOTIDE SEQUENCE [LARGE SCALE GENOMIC DNA]</scope>
    <source>
        <strain evidence="12">female</strain>
    </source>
</reference>
<evidence type="ECO:0000256" key="1">
    <source>
        <dbReference type="ARBA" id="ARBA00004141"/>
    </source>
</evidence>
<evidence type="ECO:0000256" key="9">
    <source>
        <dbReference type="SAM" id="Phobius"/>
    </source>
</evidence>
<dbReference type="GO" id="GO:0004930">
    <property type="term" value="F:G protein-coupled receptor activity"/>
    <property type="evidence" value="ECO:0007669"/>
    <property type="project" value="UniProtKB-KW"/>
</dbReference>
<comment type="subcellular location">
    <subcellularLocation>
        <location evidence="1">Membrane</location>
        <topology evidence="1">Multi-pass membrane protein</topology>
    </subcellularLocation>
</comment>
<dbReference type="PROSITE" id="PS50262">
    <property type="entry name" value="G_PROTEIN_RECEP_F1_2"/>
    <property type="match status" value="1"/>
</dbReference>
<dbReference type="InterPro" id="IPR017452">
    <property type="entry name" value="GPCR_Rhodpsn_7TM"/>
</dbReference>
<name>W5L6L9_ASTMX</name>
<dbReference type="InterPro" id="IPR000276">
    <property type="entry name" value="GPCR_Rhodpsn"/>
</dbReference>
<feature type="transmembrane region" description="Helical" evidence="9">
    <location>
        <begin position="56"/>
        <end position="76"/>
    </location>
</feature>
<feature type="domain" description="G-protein coupled receptors family 1 profile" evidence="10">
    <location>
        <begin position="36"/>
        <end position="289"/>
    </location>
</feature>
<evidence type="ECO:0000256" key="4">
    <source>
        <dbReference type="ARBA" id="ARBA00023040"/>
    </source>
</evidence>
<dbReference type="Gene3D" id="1.20.1070.10">
    <property type="entry name" value="Rhodopsin 7-helix transmembrane proteins"/>
    <property type="match status" value="1"/>
</dbReference>
<feature type="transmembrane region" description="Helical" evidence="9">
    <location>
        <begin position="270"/>
        <end position="292"/>
    </location>
</feature>
<evidence type="ECO:0000256" key="8">
    <source>
        <dbReference type="RuleBase" id="RU000688"/>
    </source>
</evidence>
<keyword evidence="5 9" id="KW-0472">Membrane</keyword>
<keyword evidence="4 8" id="KW-0297">G-protein coupled receptor</keyword>
<evidence type="ECO:0000259" key="10">
    <source>
        <dbReference type="PROSITE" id="PS50262"/>
    </source>
</evidence>
<dbReference type="SUPFAM" id="SSF81321">
    <property type="entry name" value="Family A G protein-coupled receptor-like"/>
    <property type="match status" value="1"/>
</dbReference>
<evidence type="ECO:0000256" key="6">
    <source>
        <dbReference type="ARBA" id="ARBA00023170"/>
    </source>
</evidence>
<sequence length="333" mass="38215">MPFNDTAHCCYLAPQPLVSSILPPMLIIELLLGLPGNLMALWVFSRHLRSWKPNVVLLFNLAVADLMLLVSLPYQIHYHLQQENWVFGHFWCRFNLFMLAINRSASIGFMTAVAVDRYFKVVHVHHKINFISSRRVVGIACFIWIVVILLRLPLLTSDLMIIKNNKSVCRSFNYYKNPPPGILFHYIVYLSEFFLSFIVLLFCSLRIYCFLGRRQIATRTKMRPAMKIVLVIIGIFIVCFFPGVATGLSALYLRTLGKDYYDGFRLNGQLFVLALGLTYLNSALDPIVYGFCSSMFRDALRQSIHRLGSVKGSKKYFLQPLKGRGNAKIRTVK</sequence>
<protein>
    <submittedName>
        <fullName evidence="11">Oxoeicosanoid receptor 1</fullName>
    </submittedName>
</protein>
<proteinExistence type="inferred from homology"/>
<organism evidence="11 12">
    <name type="scientific">Astyanax mexicanus</name>
    <name type="common">Blind cave fish</name>
    <name type="synonym">Astyanax fasciatus mexicanus</name>
    <dbReference type="NCBI Taxonomy" id="7994"/>
    <lineage>
        <taxon>Eukaryota</taxon>
        <taxon>Metazoa</taxon>
        <taxon>Chordata</taxon>
        <taxon>Craniata</taxon>
        <taxon>Vertebrata</taxon>
        <taxon>Euteleostomi</taxon>
        <taxon>Actinopterygii</taxon>
        <taxon>Neopterygii</taxon>
        <taxon>Teleostei</taxon>
        <taxon>Ostariophysi</taxon>
        <taxon>Characiformes</taxon>
        <taxon>Characoidei</taxon>
        <taxon>Acestrorhamphidae</taxon>
        <taxon>Acestrorhamphinae</taxon>
        <taxon>Astyanax</taxon>
    </lineage>
</organism>
<dbReference type="PANTHER" id="PTHR46048">
    <property type="entry name" value="HYDROXYCARBOXYLIC ACID RECEPTOR 2"/>
    <property type="match status" value="1"/>
</dbReference>
<dbReference type="Proteomes" id="UP000018467">
    <property type="component" value="Unassembled WGS sequence"/>
</dbReference>
<dbReference type="HOGENOM" id="CLU_009579_8_2_1"/>
<evidence type="ECO:0000256" key="2">
    <source>
        <dbReference type="ARBA" id="ARBA00022692"/>
    </source>
</evidence>
<dbReference type="Bgee" id="ENSAMXG00000015045">
    <property type="expression patterns" value="Expressed in pharyngeal gill"/>
</dbReference>
<reference evidence="11" key="4">
    <citation type="submission" date="2025-09" db="UniProtKB">
        <authorList>
            <consortium name="Ensembl"/>
        </authorList>
    </citation>
    <scope>IDENTIFICATION</scope>
</reference>
<keyword evidence="12" id="KW-1185">Reference proteome</keyword>
<dbReference type="eggNOG" id="KOG3656">
    <property type="taxonomic scope" value="Eukaryota"/>
</dbReference>
<dbReference type="GeneTree" id="ENSGT01140000282516"/>
<reference evidence="12" key="1">
    <citation type="submission" date="2013-03" db="EMBL/GenBank/DDBJ databases">
        <authorList>
            <person name="Jeffery W."/>
            <person name="Warren W."/>
            <person name="Wilson R.K."/>
        </authorList>
    </citation>
    <scope>NUCLEOTIDE SEQUENCE</scope>
    <source>
        <strain evidence="12">female</strain>
    </source>
</reference>
<accession>W5L6L9</accession>
<dbReference type="InterPro" id="IPR051893">
    <property type="entry name" value="HCARs"/>
</dbReference>
<evidence type="ECO:0000256" key="7">
    <source>
        <dbReference type="ARBA" id="ARBA00023224"/>
    </source>
</evidence>
<keyword evidence="2 8" id="KW-0812">Transmembrane</keyword>
<dbReference type="Ensembl" id="ENSAMXT00000015481.2">
    <property type="protein sequence ID" value="ENSAMXP00000015481.2"/>
    <property type="gene ID" value="ENSAMXG00000015045.2"/>
</dbReference>
<reference evidence="11" key="3">
    <citation type="submission" date="2025-08" db="UniProtKB">
        <authorList>
            <consortium name="Ensembl"/>
        </authorList>
    </citation>
    <scope>IDENTIFICATION</scope>
</reference>
<dbReference type="PROSITE" id="PS00237">
    <property type="entry name" value="G_PROTEIN_RECEP_F1_1"/>
    <property type="match status" value="1"/>
</dbReference>
<comment type="similarity">
    <text evidence="8">Belongs to the G-protein coupled receptor 1 family.</text>
</comment>